<evidence type="ECO:0000256" key="1">
    <source>
        <dbReference type="PROSITE-ProRule" id="PRU01211"/>
    </source>
</evidence>
<comment type="cofactor">
    <cofactor evidence="1 2">
        <name>Zn(2+)</name>
        <dbReference type="ChEBI" id="CHEBI:29105"/>
    </cofactor>
    <text evidence="1 2">Binds 1 zinc ion per subunit.</text>
</comment>
<dbReference type="SMART" id="SM00235">
    <property type="entry name" value="ZnMc"/>
    <property type="match status" value="1"/>
</dbReference>
<dbReference type="Gene3D" id="3.40.390.10">
    <property type="entry name" value="Collagenase (Catalytic Domain)"/>
    <property type="match status" value="1"/>
</dbReference>
<evidence type="ECO:0000259" key="3">
    <source>
        <dbReference type="PROSITE" id="PS51864"/>
    </source>
</evidence>
<reference evidence="4 5" key="1">
    <citation type="submission" date="2019-07" db="EMBL/GenBank/DDBJ databases">
        <title>Chromosome genome assembly for large yellow croaker.</title>
        <authorList>
            <person name="Xiao S."/>
        </authorList>
    </citation>
    <scope>NUCLEOTIDE SEQUENCE [LARGE SCALE GENOMIC DNA]</scope>
    <source>
        <strain evidence="4">JMULYC20181020</strain>
        <tissue evidence="4">Muscle</tissue>
    </source>
</reference>
<dbReference type="AlphaFoldDB" id="A0A6G0J1N6"/>
<dbReference type="GO" id="GO:0006508">
    <property type="term" value="P:proteolysis"/>
    <property type="evidence" value="ECO:0007669"/>
    <property type="project" value="UniProtKB-KW"/>
</dbReference>
<keyword evidence="5" id="KW-1185">Reference proteome</keyword>
<evidence type="ECO:0000313" key="5">
    <source>
        <dbReference type="Proteomes" id="UP000424527"/>
    </source>
</evidence>
<dbReference type="SUPFAM" id="SSF55486">
    <property type="entry name" value="Metalloproteases ('zincins'), catalytic domain"/>
    <property type="match status" value="1"/>
</dbReference>
<evidence type="ECO:0000313" key="4">
    <source>
        <dbReference type="EMBL" id="KAE8297610.1"/>
    </source>
</evidence>
<dbReference type="InterPro" id="IPR024079">
    <property type="entry name" value="MetalloPept_cat_dom_sf"/>
</dbReference>
<keyword evidence="2" id="KW-0732">Signal</keyword>
<sequence length="258" mass="29798">MAPTFLFLIILSLTAVRPGATDEKAELSEEDPSEIIAKANEGISTKLVHGDIMPNLDRNAVPCTSRGCKWPKYGRYVYVPVYISTRYTRSERSTIIRALLTFHSTTCIRFVWKRWWHRNYLYFYSGSGCWSSLGRQSRGQLVSLRKNGCVYTGTVQHEVLHALGFHHEHVRSDRDSYVRILTDNIQSGREHNFRKVATNNLGTPYDFKSVMHYSKYAFSKNGKPTIVSRSNPSLYIGRNYAMSYNDIQRVKRLYQCCE</sequence>
<dbReference type="Pfam" id="PF01400">
    <property type="entry name" value="Astacin"/>
    <property type="match status" value="1"/>
</dbReference>
<dbReference type="PANTHER" id="PTHR10127:SF899">
    <property type="entry name" value="ASTACIN-LIKE METALLOENDOPEPTIDASE-RELATED"/>
    <property type="match status" value="1"/>
</dbReference>
<evidence type="ECO:0000256" key="2">
    <source>
        <dbReference type="RuleBase" id="RU361183"/>
    </source>
</evidence>
<dbReference type="EC" id="3.4.24.-" evidence="2"/>
<keyword evidence="1 2" id="KW-0645">Protease</keyword>
<feature type="signal peptide" evidence="2">
    <location>
        <begin position="1"/>
        <end position="21"/>
    </location>
</feature>
<feature type="chain" id="PRO_5026377503" description="Metalloendopeptidase" evidence="2">
    <location>
        <begin position="22"/>
        <end position="258"/>
    </location>
</feature>
<feature type="binding site" evidence="1">
    <location>
        <position position="157"/>
    </location>
    <ligand>
        <name>Zn(2+)</name>
        <dbReference type="ChEBI" id="CHEBI:29105"/>
        <note>catalytic</note>
    </ligand>
</feature>
<dbReference type="GO" id="GO:0004222">
    <property type="term" value="F:metalloendopeptidase activity"/>
    <property type="evidence" value="ECO:0007669"/>
    <property type="project" value="UniProtKB-UniRule"/>
</dbReference>
<dbReference type="InterPro" id="IPR006026">
    <property type="entry name" value="Peptidase_Metallo"/>
</dbReference>
<dbReference type="EMBL" id="REGW02000004">
    <property type="protein sequence ID" value="KAE8297610.1"/>
    <property type="molecule type" value="Genomic_DNA"/>
</dbReference>
<dbReference type="Proteomes" id="UP000424527">
    <property type="component" value="Unassembled WGS sequence"/>
</dbReference>
<dbReference type="PRINTS" id="PR00480">
    <property type="entry name" value="ASTACIN"/>
</dbReference>
<keyword evidence="1 2" id="KW-0482">Metalloprotease</keyword>
<feature type="binding site" evidence="1">
    <location>
        <position position="167"/>
    </location>
    <ligand>
        <name>Zn(2+)</name>
        <dbReference type="ChEBI" id="CHEBI:29105"/>
        <note>catalytic</note>
    </ligand>
</feature>
<keyword evidence="1 2" id="KW-0862">Zinc</keyword>
<feature type="binding site" evidence="1">
    <location>
        <position position="161"/>
    </location>
    <ligand>
        <name>Zn(2+)</name>
        <dbReference type="ChEBI" id="CHEBI:29105"/>
        <note>catalytic</note>
    </ligand>
</feature>
<dbReference type="PANTHER" id="PTHR10127">
    <property type="entry name" value="DISCOIDIN, CUB, EGF, LAMININ , AND ZINC METALLOPROTEASE DOMAIN CONTAINING"/>
    <property type="match status" value="1"/>
</dbReference>
<feature type="domain" description="Peptidase M12A" evidence="3">
    <location>
        <begin position="59"/>
        <end position="258"/>
    </location>
</feature>
<dbReference type="InterPro" id="IPR001506">
    <property type="entry name" value="Peptidase_M12A"/>
</dbReference>
<name>A0A6G0J1N6_LARCR</name>
<organism evidence="4 5">
    <name type="scientific">Larimichthys crocea</name>
    <name type="common">Large yellow croaker</name>
    <name type="synonym">Pseudosciaena crocea</name>
    <dbReference type="NCBI Taxonomy" id="215358"/>
    <lineage>
        <taxon>Eukaryota</taxon>
        <taxon>Metazoa</taxon>
        <taxon>Chordata</taxon>
        <taxon>Craniata</taxon>
        <taxon>Vertebrata</taxon>
        <taxon>Euteleostomi</taxon>
        <taxon>Actinopterygii</taxon>
        <taxon>Neopterygii</taxon>
        <taxon>Teleostei</taxon>
        <taxon>Neoteleostei</taxon>
        <taxon>Acanthomorphata</taxon>
        <taxon>Eupercaria</taxon>
        <taxon>Sciaenidae</taxon>
        <taxon>Larimichthys</taxon>
    </lineage>
</organism>
<gene>
    <name evidence="4" type="ORF">D5F01_LYC04238</name>
</gene>
<accession>A0A6G0J1N6</accession>
<comment type="caution">
    <text evidence="1">Lacks conserved residue(s) required for the propagation of feature annotation.</text>
</comment>
<keyword evidence="1 2" id="KW-0378">Hydrolase</keyword>
<feature type="active site" evidence="1">
    <location>
        <position position="158"/>
    </location>
</feature>
<comment type="caution">
    <text evidence="4">The sequence shown here is derived from an EMBL/GenBank/DDBJ whole genome shotgun (WGS) entry which is preliminary data.</text>
</comment>
<dbReference type="GO" id="GO:0008270">
    <property type="term" value="F:zinc ion binding"/>
    <property type="evidence" value="ECO:0007669"/>
    <property type="project" value="UniProtKB-UniRule"/>
</dbReference>
<keyword evidence="1 2" id="KW-0479">Metal-binding</keyword>
<dbReference type="PROSITE" id="PS51864">
    <property type="entry name" value="ASTACIN"/>
    <property type="match status" value="1"/>
</dbReference>
<proteinExistence type="predicted"/>
<protein>
    <recommendedName>
        <fullName evidence="2">Metalloendopeptidase</fullName>
        <ecNumber evidence="2">3.4.24.-</ecNumber>
    </recommendedName>
</protein>